<dbReference type="InterPro" id="IPR043142">
    <property type="entry name" value="PapC-like_C_sf"/>
</dbReference>
<dbReference type="InterPro" id="IPR042186">
    <property type="entry name" value="FimD_plug_dom"/>
</dbReference>
<comment type="similarity">
    <text evidence="1">Belongs to the fimbrial export usher family.</text>
</comment>
<keyword evidence="5" id="KW-1185">Reference proteome</keyword>
<dbReference type="Proteomes" id="UP000693952">
    <property type="component" value="Chromosome"/>
</dbReference>
<keyword evidence="1" id="KW-0813">Transport</keyword>
<dbReference type="PROSITE" id="PS01151">
    <property type="entry name" value="FIMBRIAL_USHER"/>
    <property type="match status" value="1"/>
</dbReference>
<dbReference type="Pfam" id="PF00577">
    <property type="entry name" value="Usher"/>
    <property type="match status" value="1"/>
</dbReference>
<evidence type="ECO:0000256" key="1">
    <source>
        <dbReference type="RuleBase" id="RU003884"/>
    </source>
</evidence>
<evidence type="ECO:0000259" key="3">
    <source>
        <dbReference type="Pfam" id="PF13953"/>
    </source>
</evidence>
<sequence length="789" mass="85550">MVAPVAVQACRHSSLFVGLALLSCAQAALGSTGLPPAPRALADQGTVRYHLELVINGRHSGQVVAVNARDGRYLLDAALLRDAGVRLPGNPVGSIVLNEWADVRVDYDSASQQLRLQVPTDWLPRQRIEDPGLLAHIPASSSLGALFNYDLYYSAPANNATPYLSALLEQRAFDGFATLSNTGVYNHYFGGTDNPGNRYLRYDTYWRYNDEQALRSYQLGDYINGALNWTNPVRMGGLRFSRNFEVRPDLVTYPLLRYDGQAAVPSTVDLFINGYKASSSDLQPGPFAISNVPYISGAGEATIVTTDAQGRQVSTSLPFYVSNTLLTQGLSDFDLSLGRLREDYGRRSFAYGDTASSGIYRYGLNDQLTLSGHAEAAADLQLLGAGSDIALATFGTLSLATSASAGQGDSGQQYLLGYSYYSRRIGVNLQHIQRSDGYHDLSSLGGYRLSRRADQVSASLSLDGQGSLGAGYFDIQARDGNRTRLLNLSYSRSLGSRSSVYLALNKDLADSGYSVLLQWVLPFEVHGLLNVGITRDSRGRYSERVVWSRAAPSEGGFGWNLGQGGGSSRYQQADLTWRTQNVQLRAGLYGEAGNHTRWADASGSLVWMDRALFASNRINDAFVLVSTGGYAQVPIRYENQRVGQSDENGHLLVPWVAAYHPAKFQVDSLDLPANVQVADVEQRVSVRQGSGALLDFPIRTVVAASISLVDEQGSPLPLGSRAEHLASRQQAIVGWDGQVYFEGLQADNQLRVRLGDGGLCQVSFRLDIHKPTVSQIGPLPCRALSGGSP</sequence>
<protein>
    <submittedName>
        <fullName evidence="4">Fimbrial biogenesis outer membrane usher protein</fullName>
    </submittedName>
</protein>
<dbReference type="Gene3D" id="2.60.40.2610">
    <property type="entry name" value="Outer membrane usher protein FimD, plug domain"/>
    <property type="match status" value="1"/>
</dbReference>
<feature type="chain" id="PRO_5047349293" evidence="2">
    <location>
        <begin position="28"/>
        <end position="789"/>
    </location>
</feature>
<organism evidence="4 5">
    <name type="scientific">Pseudomonas sessilinigenes</name>
    <dbReference type="NCBI Taxonomy" id="658629"/>
    <lineage>
        <taxon>Bacteria</taxon>
        <taxon>Pseudomonadati</taxon>
        <taxon>Pseudomonadota</taxon>
        <taxon>Gammaproteobacteria</taxon>
        <taxon>Pseudomonadales</taxon>
        <taxon>Pseudomonadaceae</taxon>
        <taxon>Pseudomonas</taxon>
    </lineage>
</organism>
<reference evidence="4" key="1">
    <citation type="submission" date="2021-06" db="EMBL/GenBank/DDBJ databases">
        <title>Updating the genus Pseudomonas: Description of 43 new species and partition of the Pseudomonas putida group.</title>
        <authorList>
            <person name="Girard L."/>
            <person name="Lood C."/>
            <person name="Vandamme P."/>
            <person name="Rokni-Zadeh H."/>
            <person name="van Noort V."/>
            <person name="Hofte M."/>
            <person name="Lavigne R."/>
            <person name="De Mot R."/>
        </authorList>
    </citation>
    <scope>NUCLEOTIDE SEQUENCE</scope>
    <source>
        <strain evidence="4">CMR12a</strain>
    </source>
</reference>
<dbReference type="Gene3D" id="2.60.40.2070">
    <property type="match status" value="1"/>
</dbReference>
<dbReference type="EMBL" id="CP077074">
    <property type="protein sequence ID" value="QXH43219.1"/>
    <property type="molecule type" value="Genomic_DNA"/>
</dbReference>
<keyword evidence="2" id="KW-0732">Signal</keyword>
<name>A0ABX8MVJ2_9PSED</name>
<dbReference type="InterPro" id="IPR018030">
    <property type="entry name" value="Fimbrial_membr_usher_CS"/>
</dbReference>
<dbReference type="Pfam" id="PF13953">
    <property type="entry name" value="PapC_C"/>
    <property type="match status" value="1"/>
</dbReference>
<keyword evidence="1" id="KW-1029">Fimbrium biogenesis</keyword>
<feature type="domain" description="PapC-like C-terminal" evidence="3">
    <location>
        <begin position="706"/>
        <end position="767"/>
    </location>
</feature>
<comment type="subcellular location">
    <subcellularLocation>
        <location evidence="1">Cell outer membrane</location>
        <topology evidence="1">Multi-pass membrane protein</topology>
    </subcellularLocation>
</comment>
<keyword evidence="1" id="KW-0998">Cell outer membrane</keyword>
<dbReference type="PANTHER" id="PTHR30451">
    <property type="entry name" value="OUTER MEMBRANE USHER PROTEIN"/>
    <property type="match status" value="1"/>
</dbReference>
<feature type="signal peptide" evidence="2">
    <location>
        <begin position="1"/>
        <end position="27"/>
    </location>
</feature>
<gene>
    <name evidence="4" type="ORF">KSS89_13680</name>
</gene>
<evidence type="ECO:0000256" key="2">
    <source>
        <dbReference type="SAM" id="SignalP"/>
    </source>
</evidence>
<evidence type="ECO:0000313" key="5">
    <source>
        <dbReference type="Proteomes" id="UP000693952"/>
    </source>
</evidence>
<evidence type="ECO:0000313" key="4">
    <source>
        <dbReference type="EMBL" id="QXH43219.1"/>
    </source>
</evidence>
<dbReference type="Gene3D" id="2.60.40.3110">
    <property type="match status" value="1"/>
</dbReference>
<accession>A0ABX8MVJ2</accession>
<dbReference type="InterPro" id="IPR000015">
    <property type="entry name" value="Fimb_usher"/>
</dbReference>
<keyword evidence="1" id="KW-0472">Membrane</keyword>
<keyword evidence="1" id="KW-0812">Transmembrane</keyword>
<dbReference type="RefSeq" id="WP_124346576.1">
    <property type="nucleotide sequence ID" value="NZ_CP027706.1"/>
</dbReference>
<proteinExistence type="inferred from homology"/>
<dbReference type="InterPro" id="IPR025949">
    <property type="entry name" value="PapC-like_C"/>
</dbReference>
<dbReference type="PANTHER" id="PTHR30451:SF5">
    <property type="entry name" value="SLR0019 PROTEIN"/>
    <property type="match status" value="1"/>
</dbReference>